<organism evidence="1 2">
    <name type="scientific">Piscinibacter aquaticus</name>
    <dbReference type="NCBI Taxonomy" id="392597"/>
    <lineage>
        <taxon>Bacteria</taxon>
        <taxon>Pseudomonadati</taxon>
        <taxon>Pseudomonadota</taxon>
        <taxon>Betaproteobacteria</taxon>
        <taxon>Burkholderiales</taxon>
        <taxon>Sphaerotilaceae</taxon>
        <taxon>Piscinibacter</taxon>
    </lineage>
</organism>
<name>A0A5C6U053_9BURK</name>
<protein>
    <submittedName>
        <fullName evidence="1">Carboxypeptidase regulatory-like domain-containing protein</fullName>
    </submittedName>
</protein>
<evidence type="ECO:0000313" key="1">
    <source>
        <dbReference type="EMBL" id="TXC66304.1"/>
    </source>
</evidence>
<keyword evidence="1" id="KW-0645">Protease</keyword>
<dbReference type="Proteomes" id="UP000321832">
    <property type="component" value="Unassembled WGS sequence"/>
</dbReference>
<gene>
    <name evidence="1" type="ORF">FSC37_11660</name>
</gene>
<keyword evidence="1" id="KW-0121">Carboxypeptidase</keyword>
<reference evidence="1 2" key="1">
    <citation type="submission" date="2019-08" db="EMBL/GenBank/DDBJ databases">
        <authorList>
            <person name="Khan S.A."/>
            <person name="Jeon C.O."/>
            <person name="Jeong S.E."/>
        </authorList>
    </citation>
    <scope>NUCLEOTIDE SEQUENCE [LARGE SCALE GENOMIC DNA]</scope>
    <source>
        <strain evidence="2">IMCC1728</strain>
    </source>
</reference>
<keyword evidence="2" id="KW-1185">Reference proteome</keyword>
<accession>A0A5C6U053</accession>
<proteinExistence type="predicted"/>
<sequence>MHVMTPTAGALLACTALIACGGGDWESVKIEKQAPAASSVRLEGCVVDGAGRPAARAVQALRPDGQLAGTTVSAADGVFRVDVPARAVLRVESLGPSSDGITLMTGETSLSLGGCLRG</sequence>
<dbReference type="EMBL" id="VOPW01000001">
    <property type="protein sequence ID" value="TXC66304.1"/>
    <property type="molecule type" value="Genomic_DNA"/>
</dbReference>
<dbReference type="AlphaFoldDB" id="A0A5C6U053"/>
<evidence type="ECO:0000313" key="2">
    <source>
        <dbReference type="Proteomes" id="UP000321832"/>
    </source>
</evidence>
<comment type="caution">
    <text evidence="1">The sequence shown here is derived from an EMBL/GenBank/DDBJ whole genome shotgun (WGS) entry which is preliminary data.</text>
</comment>
<keyword evidence="1" id="KW-0378">Hydrolase</keyword>
<dbReference type="GO" id="GO:0004180">
    <property type="term" value="F:carboxypeptidase activity"/>
    <property type="evidence" value="ECO:0007669"/>
    <property type="project" value="UniProtKB-KW"/>
</dbReference>